<evidence type="ECO:0000259" key="10">
    <source>
        <dbReference type="PROSITE" id="PS50928"/>
    </source>
</evidence>
<dbReference type="SUPFAM" id="SSF161098">
    <property type="entry name" value="MetI-like"/>
    <property type="match status" value="1"/>
</dbReference>
<evidence type="ECO:0000256" key="7">
    <source>
        <dbReference type="ARBA" id="ARBA00022989"/>
    </source>
</evidence>
<sequence>MRKIGNVLFPRLICLLTALTVLSLAFVLIFIVRESLPAFQEIAPADFLLGQRWMPVDYGTGASYGIGNYIAGTLYVSVVAIALAVAAGVGTAVFLSCAVSENTRGLLCSMIDLLAGIPSVIYGFIGLCVLVPLFQRLRLSSSGHSVLAAAILLAVMLLPFLVSACCETMLTMRQRYLSAANALGISYWHTVAHVILPLSVRNILLSVVLAVGRAMGETMAVMMVMGNAGVFPSLLGKGETIASLIALEMGTAAVGSTHYHALYAAGLVLMGILLAINTGIALLRRRLLRLEG</sequence>
<feature type="transmembrane region" description="Helical" evidence="9">
    <location>
        <begin position="12"/>
        <end position="32"/>
    </location>
</feature>
<dbReference type="InterPro" id="IPR035906">
    <property type="entry name" value="MetI-like_sf"/>
</dbReference>
<comment type="subcellular location">
    <subcellularLocation>
        <location evidence="1">Cell membrane</location>
        <topology evidence="1">Multi-pass membrane protein</topology>
    </subcellularLocation>
</comment>
<dbReference type="InterPro" id="IPR000515">
    <property type="entry name" value="MetI-like"/>
</dbReference>
<evidence type="ECO:0000313" key="11">
    <source>
        <dbReference type="EMBL" id="MPM39176.1"/>
    </source>
</evidence>
<feature type="transmembrane region" description="Helical" evidence="9">
    <location>
        <begin position="111"/>
        <end position="134"/>
    </location>
</feature>
<feature type="transmembrane region" description="Helical" evidence="9">
    <location>
        <begin position="202"/>
        <end position="222"/>
    </location>
</feature>
<feature type="transmembrane region" description="Helical" evidence="9">
    <location>
        <begin position="146"/>
        <end position="164"/>
    </location>
</feature>
<gene>
    <name evidence="11" type="primary">pstC_12</name>
    <name evidence="11" type="ORF">SDC9_85809</name>
</gene>
<dbReference type="GO" id="GO:0005315">
    <property type="term" value="F:phosphate transmembrane transporter activity"/>
    <property type="evidence" value="ECO:0007669"/>
    <property type="project" value="InterPro"/>
</dbReference>
<dbReference type="Pfam" id="PF00528">
    <property type="entry name" value="BPD_transp_1"/>
    <property type="match status" value="1"/>
</dbReference>
<feature type="transmembrane region" description="Helical" evidence="9">
    <location>
        <begin position="74"/>
        <end position="99"/>
    </location>
</feature>
<dbReference type="PROSITE" id="PS50928">
    <property type="entry name" value="ABC_TM1"/>
    <property type="match status" value="1"/>
</dbReference>
<keyword evidence="4" id="KW-1003">Cell membrane</keyword>
<keyword evidence="7 9" id="KW-1133">Transmembrane helix</keyword>
<accession>A0A644ZE88</accession>
<keyword evidence="3" id="KW-0813">Transport</keyword>
<evidence type="ECO:0000256" key="4">
    <source>
        <dbReference type="ARBA" id="ARBA00022475"/>
    </source>
</evidence>
<feature type="domain" description="ABC transmembrane type-1" evidence="10">
    <location>
        <begin position="70"/>
        <end position="280"/>
    </location>
</feature>
<reference evidence="11" key="1">
    <citation type="submission" date="2019-08" db="EMBL/GenBank/DDBJ databases">
        <authorList>
            <person name="Kucharzyk K."/>
            <person name="Murdoch R.W."/>
            <person name="Higgins S."/>
            <person name="Loffler F."/>
        </authorList>
    </citation>
    <scope>NUCLEOTIDE SEQUENCE</scope>
</reference>
<dbReference type="EMBL" id="VSSQ01008550">
    <property type="protein sequence ID" value="MPM39176.1"/>
    <property type="molecule type" value="Genomic_DNA"/>
</dbReference>
<dbReference type="AlphaFoldDB" id="A0A644ZE88"/>
<evidence type="ECO:0000256" key="9">
    <source>
        <dbReference type="SAM" id="Phobius"/>
    </source>
</evidence>
<feature type="transmembrane region" description="Helical" evidence="9">
    <location>
        <begin position="261"/>
        <end position="283"/>
    </location>
</feature>
<keyword evidence="8 9" id="KW-0472">Membrane</keyword>
<evidence type="ECO:0000256" key="1">
    <source>
        <dbReference type="ARBA" id="ARBA00004651"/>
    </source>
</evidence>
<dbReference type="GO" id="GO:0005886">
    <property type="term" value="C:plasma membrane"/>
    <property type="evidence" value="ECO:0007669"/>
    <property type="project" value="UniProtKB-SubCell"/>
</dbReference>
<proteinExistence type="inferred from homology"/>
<dbReference type="Gene3D" id="1.10.3720.10">
    <property type="entry name" value="MetI-like"/>
    <property type="match status" value="1"/>
</dbReference>
<evidence type="ECO:0000256" key="3">
    <source>
        <dbReference type="ARBA" id="ARBA00022448"/>
    </source>
</evidence>
<keyword evidence="6 9" id="KW-0812">Transmembrane</keyword>
<evidence type="ECO:0000256" key="8">
    <source>
        <dbReference type="ARBA" id="ARBA00023136"/>
    </source>
</evidence>
<keyword evidence="5" id="KW-0592">Phosphate transport</keyword>
<organism evidence="11">
    <name type="scientific">bioreactor metagenome</name>
    <dbReference type="NCBI Taxonomy" id="1076179"/>
    <lineage>
        <taxon>unclassified sequences</taxon>
        <taxon>metagenomes</taxon>
        <taxon>ecological metagenomes</taxon>
    </lineage>
</organism>
<name>A0A644ZE88_9ZZZZ</name>
<dbReference type="InterPro" id="IPR011864">
    <property type="entry name" value="Phosphate_PstC"/>
</dbReference>
<dbReference type="PANTHER" id="PTHR30425">
    <property type="entry name" value="PHOSPHATE TRANSPORT SYSTEM PERMEASE PROTEIN PST"/>
    <property type="match status" value="1"/>
</dbReference>
<dbReference type="GO" id="GO:0006817">
    <property type="term" value="P:phosphate ion transport"/>
    <property type="evidence" value="ECO:0007669"/>
    <property type="project" value="UniProtKB-KW"/>
</dbReference>
<evidence type="ECO:0000256" key="6">
    <source>
        <dbReference type="ARBA" id="ARBA00022692"/>
    </source>
</evidence>
<dbReference type="PANTHER" id="PTHR30425:SF1">
    <property type="entry name" value="PHOSPHATE TRANSPORT SYSTEM PERMEASE PROTEIN PSTC"/>
    <property type="match status" value="1"/>
</dbReference>
<dbReference type="CDD" id="cd06261">
    <property type="entry name" value="TM_PBP2"/>
    <property type="match status" value="1"/>
</dbReference>
<comment type="caution">
    <text evidence="11">The sequence shown here is derived from an EMBL/GenBank/DDBJ whole genome shotgun (WGS) entry which is preliminary data.</text>
</comment>
<dbReference type="InterPro" id="IPR051124">
    <property type="entry name" value="Phosphate_Transport_Permease"/>
</dbReference>
<evidence type="ECO:0000256" key="2">
    <source>
        <dbReference type="ARBA" id="ARBA00007069"/>
    </source>
</evidence>
<dbReference type="NCBIfam" id="TIGR02138">
    <property type="entry name" value="phosphate_pstC"/>
    <property type="match status" value="1"/>
</dbReference>
<comment type="similarity">
    <text evidence="2">Belongs to the binding-protein-dependent transport system permease family. CysTW subfamily.</text>
</comment>
<protein>
    <submittedName>
        <fullName evidence="11">Phosphate transport system permease protein PstC</fullName>
    </submittedName>
</protein>
<evidence type="ECO:0000256" key="5">
    <source>
        <dbReference type="ARBA" id="ARBA00022592"/>
    </source>
</evidence>